<dbReference type="RefSeq" id="WP_270881463.1">
    <property type="nucleotide sequence ID" value="NZ_JAQFVF010000051.1"/>
</dbReference>
<gene>
    <name evidence="1" type="ORF">ACFPOG_29955</name>
</gene>
<evidence type="ECO:0000313" key="2">
    <source>
        <dbReference type="Proteomes" id="UP001596044"/>
    </source>
</evidence>
<name>A0ABW0KGN3_9BACL</name>
<dbReference type="Proteomes" id="UP001596044">
    <property type="component" value="Unassembled WGS sequence"/>
</dbReference>
<comment type="caution">
    <text evidence="1">The sequence shown here is derived from an EMBL/GenBank/DDBJ whole genome shotgun (WGS) entry which is preliminary data.</text>
</comment>
<protein>
    <submittedName>
        <fullName evidence="1">Uncharacterized protein</fullName>
    </submittedName>
</protein>
<sequence>MKSDEWPIIDNHPFQYDEDAWPPPTCVIDQLNGSYSIYNEGELSPSDKAKCEGLEIAAVWGAEHIIDRIMGNDKWHKNSGI</sequence>
<keyword evidence="2" id="KW-1185">Reference proteome</keyword>
<reference evidence="2" key="1">
    <citation type="journal article" date="2019" name="Int. J. Syst. Evol. Microbiol.">
        <title>The Global Catalogue of Microorganisms (GCM) 10K type strain sequencing project: providing services to taxonomists for standard genome sequencing and annotation.</title>
        <authorList>
            <consortium name="The Broad Institute Genomics Platform"/>
            <consortium name="The Broad Institute Genome Sequencing Center for Infectious Disease"/>
            <person name="Wu L."/>
            <person name="Ma J."/>
        </authorList>
    </citation>
    <scope>NUCLEOTIDE SEQUENCE [LARGE SCALE GENOMIC DNA]</scope>
    <source>
        <strain evidence="2">KACC 11904</strain>
    </source>
</reference>
<proteinExistence type="predicted"/>
<organism evidence="1 2">
    <name type="scientific">Paenibacillus aestuarii</name>
    <dbReference type="NCBI Taxonomy" id="516965"/>
    <lineage>
        <taxon>Bacteria</taxon>
        <taxon>Bacillati</taxon>
        <taxon>Bacillota</taxon>
        <taxon>Bacilli</taxon>
        <taxon>Bacillales</taxon>
        <taxon>Paenibacillaceae</taxon>
        <taxon>Paenibacillus</taxon>
    </lineage>
</organism>
<evidence type="ECO:0000313" key="1">
    <source>
        <dbReference type="EMBL" id="MFC5452435.1"/>
    </source>
</evidence>
<accession>A0ABW0KGN3</accession>
<dbReference type="EMBL" id="JBHSMJ010000052">
    <property type="protein sequence ID" value="MFC5452435.1"/>
    <property type="molecule type" value="Genomic_DNA"/>
</dbReference>